<name>A0A315EEG5_9BURK</name>
<organism evidence="1 2">
    <name type="scientific">Limnohabitans parvus II-B4</name>
    <dbReference type="NCBI Taxonomy" id="1293052"/>
    <lineage>
        <taxon>Bacteria</taxon>
        <taxon>Pseudomonadati</taxon>
        <taxon>Pseudomonadota</taxon>
        <taxon>Betaproteobacteria</taxon>
        <taxon>Burkholderiales</taxon>
        <taxon>Comamonadaceae</taxon>
        <taxon>Limnohabitans</taxon>
    </lineage>
</organism>
<dbReference type="RefSeq" id="WP_108311201.1">
    <property type="nucleotide sequence ID" value="NZ_NESN01000001.1"/>
</dbReference>
<dbReference type="Proteomes" id="UP000250790">
    <property type="component" value="Unassembled WGS sequence"/>
</dbReference>
<evidence type="ECO:0000313" key="2">
    <source>
        <dbReference type="Proteomes" id="UP000250790"/>
    </source>
</evidence>
<accession>A0A315EEG5</accession>
<gene>
    <name evidence="1" type="ORF">B9Z37_00985</name>
</gene>
<keyword evidence="2" id="KW-1185">Reference proteome</keyword>
<dbReference type="AlphaFoldDB" id="A0A315EEG5"/>
<dbReference type="EMBL" id="NESN01000001">
    <property type="protein sequence ID" value="PUE55198.1"/>
    <property type="molecule type" value="Genomic_DNA"/>
</dbReference>
<proteinExistence type="predicted"/>
<protein>
    <submittedName>
        <fullName evidence="1">Uncharacterized protein</fullName>
    </submittedName>
</protein>
<comment type="caution">
    <text evidence="1">The sequence shown here is derived from an EMBL/GenBank/DDBJ whole genome shotgun (WGS) entry which is preliminary data.</text>
</comment>
<evidence type="ECO:0000313" key="1">
    <source>
        <dbReference type="EMBL" id="PUE55198.1"/>
    </source>
</evidence>
<sequence length="134" mass="15861">MLNNKEGAEWTFEKIEQYKNFLNEFPMTKEEAVKLSYFINNEMALNEFVGRWDKVGRFDFYKAFETFSSVEIRTPSRAWPKSKWQHFKTKKYLQSLKEKAQFVMDAAKIEGELQKLVLMQSVNVEQSKKATAVL</sequence>
<reference evidence="1 2" key="1">
    <citation type="submission" date="2017-04" db="EMBL/GenBank/DDBJ databases">
        <title>Unexpected and diverse lifestyles within the genus Limnohabitans.</title>
        <authorList>
            <person name="Kasalicky V."/>
            <person name="Mehrshad M."/>
            <person name="Andrei S.-A."/>
            <person name="Salcher M."/>
            <person name="Kratochvilova H."/>
            <person name="Simek K."/>
            <person name="Ghai R."/>
        </authorList>
    </citation>
    <scope>NUCLEOTIDE SEQUENCE [LARGE SCALE GENOMIC DNA]</scope>
    <source>
        <strain evidence="1 2">II-B4</strain>
    </source>
</reference>